<reference evidence="3" key="1">
    <citation type="submission" date="2020-12" db="EMBL/GenBank/DDBJ databases">
        <title>Metabolic potential, ecology and presence of endohyphal bacteria is reflected in genomic diversity of Mucoromycotina.</title>
        <authorList>
            <person name="Muszewska A."/>
            <person name="Okrasinska A."/>
            <person name="Steczkiewicz K."/>
            <person name="Drgas O."/>
            <person name="Orlowska M."/>
            <person name="Perlinska-Lenart U."/>
            <person name="Aleksandrzak-Piekarczyk T."/>
            <person name="Szatraj K."/>
            <person name="Zielenkiewicz U."/>
            <person name="Pilsyk S."/>
            <person name="Malc E."/>
            <person name="Mieczkowski P."/>
            <person name="Kruszewska J.S."/>
            <person name="Biernat P."/>
            <person name="Pawlowska J."/>
        </authorList>
    </citation>
    <scope>NUCLEOTIDE SEQUENCE</scope>
    <source>
        <strain evidence="3">WA0000067209</strain>
    </source>
</reference>
<comment type="similarity">
    <text evidence="1 2">Belongs to the OSBP family.</text>
</comment>
<dbReference type="EMBL" id="JAEPQZ010000002">
    <property type="protein sequence ID" value="KAG2184747.1"/>
    <property type="molecule type" value="Genomic_DNA"/>
</dbReference>
<evidence type="ECO:0000313" key="4">
    <source>
        <dbReference type="Proteomes" id="UP000654370"/>
    </source>
</evidence>
<dbReference type="GO" id="GO:0005829">
    <property type="term" value="C:cytosol"/>
    <property type="evidence" value="ECO:0007669"/>
    <property type="project" value="TreeGrafter"/>
</dbReference>
<evidence type="ECO:0000256" key="2">
    <source>
        <dbReference type="RuleBase" id="RU003844"/>
    </source>
</evidence>
<dbReference type="PANTHER" id="PTHR10972">
    <property type="entry name" value="OXYSTEROL-BINDING PROTEIN-RELATED"/>
    <property type="match status" value="1"/>
</dbReference>
<dbReference type="PROSITE" id="PS01013">
    <property type="entry name" value="OSBP"/>
    <property type="match status" value="1"/>
</dbReference>
<dbReference type="PANTHER" id="PTHR10972:SF102">
    <property type="entry name" value="OXYSTEROL-BINDING PROTEIN"/>
    <property type="match status" value="1"/>
</dbReference>
<organism evidence="3 4">
    <name type="scientific">Mortierella isabellina</name>
    <name type="common">Filamentous fungus</name>
    <name type="synonym">Umbelopsis isabellina</name>
    <dbReference type="NCBI Taxonomy" id="91625"/>
    <lineage>
        <taxon>Eukaryota</taxon>
        <taxon>Fungi</taxon>
        <taxon>Fungi incertae sedis</taxon>
        <taxon>Mucoromycota</taxon>
        <taxon>Mucoromycotina</taxon>
        <taxon>Umbelopsidomycetes</taxon>
        <taxon>Umbelopsidales</taxon>
        <taxon>Umbelopsidaceae</taxon>
        <taxon>Umbelopsis</taxon>
    </lineage>
</organism>
<dbReference type="InterPro" id="IPR037239">
    <property type="entry name" value="OSBP_sf"/>
</dbReference>
<comment type="caution">
    <text evidence="3">The sequence shown here is derived from an EMBL/GenBank/DDBJ whole genome shotgun (WGS) entry which is preliminary data.</text>
</comment>
<evidence type="ECO:0008006" key="5">
    <source>
        <dbReference type="Google" id="ProtNLM"/>
    </source>
</evidence>
<dbReference type="GO" id="GO:0016020">
    <property type="term" value="C:membrane"/>
    <property type="evidence" value="ECO:0007669"/>
    <property type="project" value="TreeGrafter"/>
</dbReference>
<dbReference type="Pfam" id="PF01237">
    <property type="entry name" value="Oxysterol_BP"/>
    <property type="match status" value="1"/>
</dbReference>
<dbReference type="Proteomes" id="UP000654370">
    <property type="component" value="Unassembled WGS sequence"/>
</dbReference>
<proteinExistence type="inferred from homology"/>
<dbReference type="Gene3D" id="2.40.160.120">
    <property type="match status" value="1"/>
</dbReference>
<sequence length="144" mass="15868">MSVPNAQGDSLPLSINSATDIESPIPRFVEVVRYFASGWHIQPKGAKKPYNPVLGEIFRSRYAFNDGSKGIYLAEQVSHHPPISAYFFANPQKGITIQGDLRPKGKFLGNSAATLLHGSTDIVMLSRDETYRITFPNVYAKGVL</sequence>
<dbReference type="SUPFAM" id="SSF144000">
    <property type="entry name" value="Oxysterol-binding protein-like"/>
    <property type="match status" value="1"/>
</dbReference>
<evidence type="ECO:0000313" key="3">
    <source>
        <dbReference type="EMBL" id="KAG2184747.1"/>
    </source>
</evidence>
<dbReference type="InterPro" id="IPR018494">
    <property type="entry name" value="Oxysterol-bd_CS"/>
</dbReference>
<protein>
    <recommendedName>
        <fullName evidence="5">Oxysterol-binding protein</fullName>
    </recommendedName>
</protein>
<dbReference type="InterPro" id="IPR000648">
    <property type="entry name" value="Oxysterol-bd"/>
</dbReference>
<accession>A0A8H7UK61</accession>
<keyword evidence="4" id="KW-1185">Reference proteome</keyword>
<dbReference type="OrthoDB" id="14833at2759"/>
<gene>
    <name evidence="3" type="ORF">INT43_000660</name>
</gene>
<evidence type="ECO:0000256" key="1">
    <source>
        <dbReference type="ARBA" id="ARBA00008842"/>
    </source>
</evidence>
<dbReference type="GO" id="GO:0032934">
    <property type="term" value="F:sterol binding"/>
    <property type="evidence" value="ECO:0007669"/>
    <property type="project" value="TreeGrafter"/>
</dbReference>
<dbReference type="AlphaFoldDB" id="A0A8H7UK61"/>
<name>A0A8H7UK61_MORIS</name>